<dbReference type="AlphaFoldDB" id="A0A1M4ZH43"/>
<name>A0A1M4ZH43_9CLOT</name>
<reference evidence="2" key="1">
    <citation type="submission" date="2016-11" db="EMBL/GenBank/DDBJ databases">
        <authorList>
            <person name="Varghese N."/>
            <person name="Submissions S."/>
        </authorList>
    </citation>
    <scope>NUCLEOTIDE SEQUENCE [LARGE SCALE GENOMIC DNA]</scope>
    <source>
        <strain evidence="2">DSM 10124</strain>
    </source>
</reference>
<dbReference type="EMBL" id="FQVG01000039">
    <property type="protein sequence ID" value="SHF17122.1"/>
    <property type="molecule type" value="Genomic_DNA"/>
</dbReference>
<dbReference type="RefSeq" id="WP_073249311.1">
    <property type="nucleotide sequence ID" value="NZ_FQVG01000039.1"/>
</dbReference>
<protein>
    <submittedName>
        <fullName evidence="1">Uncharacterized protein</fullName>
    </submittedName>
</protein>
<evidence type="ECO:0000313" key="1">
    <source>
        <dbReference type="EMBL" id="SHF17122.1"/>
    </source>
</evidence>
<organism evidence="1 2">
    <name type="scientific">Caloramator proteoclasticus DSM 10124</name>
    <dbReference type="NCBI Taxonomy" id="1121262"/>
    <lineage>
        <taxon>Bacteria</taxon>
        <taxon>Bacillati</taxon>
        <taxon>Bacillota</taxon>
        <taxon>Clostridia</taxon>
        <taxon>Eubacteriales</taxon>
        <taxon>Clostridiaceae</taxon>
        <taxon>Caloramator</taxon>
    </lineage>
</organism>
<sequence length="60" mass="7332">MIDKQYGKYILICDYCGEEREFSTFDEALKYKRENSWKSIKHTDGWETICEECRKEIEEL</sequence>
<accession>A0A1M4ZH43</accession>
<dbReference type="Proteomes" id="UP000184423">
    <property type="component" value="Unassembled WGS sequence"/>
</dbReference>
<proteinExistence type="predicted"/>
<gene>
    <name evidence="1" type="ORF">SAMN02746091_01920</name>
</gene>
<evidence type="ECO:0000313" key="2">
    <source>
        <dbReference type="Proteomes" id="UP000184423"/>
    </source>
</evidence>
<keyword evidence="2" id="KW-1185">Reference proteome</keyword>